<evidence type="ECO:0000256" key="1">
    <source>
        <dbReference type="ARBA" id="ARBA00004651"/>
    </source>
</evidence>
<dbReference type="EMBL" id="JAMQGM010000051">
    <property type="protein sequence ID" value="MCM2580092.1"/>
    <property type="molecule type" value="Genomic_DNA"/>
</dbReference>
<feature type="transmembrane region" description="Helical" evidence="9">
    <location>
        <begin position="351"/>
        <end position="372"/>
    </location>
</feature>
<comment type="similarity">
    <text evidence="2">Belongs to the major facilitator superfamily. Metabolite:H+ Symporter (MHS) family (TC 2.A.1.6) family.</text>
</comment>
<feature type="transmembrane region" description="Helical" evidence="9">
    <location>
        <begin position="65"/>
        <end position="83"/>
    </location>
</feature>
<sequence length="445" mass="46304">MTASTTDRADVVQGPRARRALIAGSVGNFIEWYEFGVYGYFATIIAANFFSLAGASDTESLVKTYASFALAFFFRPLGAVIFGRAADRIGRRPTLILVVLLMTAATTAIGLLPTYATIGAAAPWLLTGLRIVQGLSAGGEFGGAVSVMTEFAPTGKRGLYGSWQSFTVALGLLAGAGLAAGLASVVSESAMNDWGWRVPFLVALPLGLVALWLRLKLEETPSFQRAHAGGTGTAADAKPVPAAPPRAGEVARAIGWGIARLMGWSAAGYTFLVVLPGYLQNSLNATFQQALVATVLANLGFACSIVPAGVLSDRIGRRPVMAAGAALVAVLAFPLLSVLQDTSSSTAAKSFMVFVAGAVVGLMAGPGPAMLAEMFPTRVRCTGLGLAYSLSNAVFSGCAGLIITEFIKRTGNVDIPAYYVVVTCVISVPALLALRGDDHRRELRD</sequence>
<feature type="transmembrane region" description="Helical" evidence="9">
    <location>
        <begin position="291"/>
        <end position="311"/>
    </location>
</feature>
<dbReference type="RefSeq" id="WP_251418602.1">
    <property type="nucleotide sequence ID" value="NZ_JAMQGM010000051.1"/>
</dbReference>
<dbReference type="Proteomes" id="UP001167160">
    <property type="component" value="Unassembled WGS sequence"/>
</dbReference>
<protein>
    <submittedName>
        <fullName evidence="11">MFS transporter</fullName>
    </submittedName>
</protein>
<dbReference type="Gene3D" id="1.20.1250.20">
    <property type="entry name" value="MFS general substrate transporter like domains"/>
    <property type="match status" value="2"/>
</dbReference>
<comment type="caution">
    <text evidence="11">The sequence shown here is derived from an EMBL/GenBank/DDBJ whole genome shotgun (WGS) entry which is preliminary data.</text>
</comment>
<evidence type="ECO:0000256" key="2">
    <source>
        <dbReference type="ARBA" id="ARBA00008240"/>
    </source>
</evidence>
<feature type="transmembrane region" description="Helical" evidence="9">
    <location>
        <begin position="261"/>
        <end position="279"/>
    </location>
</feature>
<keyword evidence="6" id="KW-0769">Symport</keyword>
<feature type="transmembrane region" description="Helical" evidence="9">
    <location>
        <begin position="320"/>
        <end position="339"/>
    </location>
</feature>
<evidence type="ECO:0000256" key="7">
    <source>
        <dbReference type="ARBA" id="ARBA00022989"/>
    </source>
</evidence>
<dbReference type="InterPro" id="IPR005828">
    <property type="entry name" value="MFS_sugar_transport-like"/>
</dbReference>
<feature type="transmembrane region" description="Helical" evidence="9">
    <location>
        <begin position="384"/>
        <end position="403"/>
    </location>
</feature>
<dbReference type="Pfam" id="PF07690">
    <property type="entry name" value="MFS_1"/>
    <property type="match status" value="1"/>
</dbReference>
<feature type="transmembrane region" description="Helical" evidence="9">
    <location>
        <begin position="35"/>
        <end position="53"/>
    </location>
</feature>
<gene>
    <name evidence="11" type="ORF">M1E25_22545</name>
</gene>
<name>A0ABT0XC45_9ACTN</name>
<feature type="transmembrane region" description="Helical" evidence="9">
    <location>
        <begin position="415"/>
        <end position="434"/>
    </location>
</feature>
<keyword evidence="5 9" id="KW-0812">Transmembrane</keyword>
<keyword evidence="4" id="KW-1003">Cell membrane</keyword>
<dbReference type="InterPro" id="IPR036259">
    <property type="entry name" value="MFS_trans_sf"/>
</dbReference>
<evidence type="ECO:0000256" key="5">
    <source>
        <dbReference type="ARBA" id="ARBA00022692"/>
    </source>
</evidence>
<evidence type="ECO:0000256" key="8">
    <source>
        <dbReference type="ARBA" id="ARBA00023136"/>
    </source>
</evidence>
<keyword evidence="3" id="KW-0813">Transport</keyword>
<dbReference type="PROSITE" id="PS00216">
    <property type="entry name" value="SUGAR_TRANSPORT_1"/>
    <property type="match status" value="1"/>
</dbReference>
<feature type="domain" description="Major facilitator superfamily (MFS) profile" evidence="10">
    <location>
        <begin position="20"/>
        <end position="441"/>
    </location>
</feature>
<dbReference type="InterPro" id="IPR005829">
    <property type="entry name" value="Sugar_transporter_CS"/>
</dbReference>
<keyword evidence="12" id="KW-1185">Reference proteome</keyword>
<evidence type="ECO:0000256" key="9">
    <source>
        <dbReference type="SAM" id="Phobius"/>
    </source>
</evidence>
<evidence type="ECO:0000313" key="12">
    <source>
        <dbReference type="Proteomes" id="UP001167160"/>
    </source>
</evidence>
<dbReference type="PROSITE" id="PS50850">
    <property type="entry name" value="MFS"/>
    <property type="match status" value="1"/>
</dbReference>
<dbReference type="PANTHER" id="PTHR43528:SF1">
    <property type="entry name" value="ALPHA-KETOGLUTARATE PERMEASE"/>
    <property type="match status" value="1"/>
</dbReference>
<keyword evidence="7 9" id="KW-1133">Transmembrane helix</keyword>
<dbReference type="InterPro" id="IPR020846">
    <property type="entry name" value="MFS_dom"/>
</dbReference>
<evidence type="ECO:0000256" key="6">
    <source>
        <dbReference type="ARBA" id="ARBA00022847"/>
    </source>
</evidence>
<evidence type="ECO:0000256" key="3">
    <source>
        <dbReference type="ARBA" id="ARBA00022448"/>
    </source>
</evidence>
<feature type="transmembrane region" description="Helical" evidence="9">
    <location>
        <begin position="166"/>
        <end position="186"/>
    </location>
</feature>
<evidence type="ECO:0000313" key="11">
    <source>
        <dbReference type="EMBL" id="MCM2580092.1"/>
    </source>
</evidence>
<feature type="transmembrane region" description="Helical" evidence="9">
    <location>
        <begin position="95"/>
        <end position="118"/>
    </location>
</feature>
<reference evidence="11" key="1">
    <citation type="journal article" date="2023" name="Int. J. Syst. Evol. Microbiol.">
        <title>Streptomyces meridianus sp. nov. isolated from brackish water of the Tagus estuary in Alcochete, Portugal.</title>
        <authorList>
            <person name="Santos J.D.N."/>
            <person name="Klimek D."/>
            <person name="Calusinska M."/>
            <person name="Lobo Da Cunha A."/>
            <person name="Catita J."/>
            <person name="Goncalves H."/>
            <person name="Gonzalez I."/>
            <person name="Reyes F."/>
            <person name="Lage O.M."/>
        </authorList>
    </citation>
    <scope>NUCLEOTIDE SEQUENCE</scope>
    <source>
        <strain evidence="11">MTZ3.1</strain>
    </source>
</reference>
<dbReference type="Pfam" id="PF00083">
    <property type="entry name" value="Sugar_tr"/>
    <property type="match status" value="1"/>
</dbReference>
<comment type="subcellular location">
    <subcellularLocation>
        <location evidence="1">Cell membrane</location>
        <topology evidence="1">Multi-pass membrane protein</topology>
    </subcellularLocation>
</comment>
<dbReference type="InterPro" id="IPR011701">
    <property type="entry name" value="MFS"/>
</dbReference>
<keyword evidence="8 9" id="KW-0472">Membrane</keyword>
<evidence type="ECO:0000256" key="4">
    <source>
        <dbReference type="ARBA" id="ARBA00022475"/>
    </source>
</evidence>
<organism evidence="11 12">
    <name type="scientific">Streptomyces meridianus</name>
    <dbReference type="NCBI Taxonomy" id="2938945"/>
    <lineage>
        <taxon>Bacteria</taxon>
        <taxon>Bacillati</taxon>
        <taxon>Actinomycetota</taxon>
        <taxon>Actinomycetes</taxon>
        <taxon>Kitasatosporales</taxon>
        <taxon>Streptomycetaceae</taxon>
        <taxon>Streptomyces</taxon>
    </lineage>
</organism>
<dbReference type="InterPro" id="IPR051084">
    <property type="entry name" value="H+-coupled_symporters"/>
</dbReference>
<proteinExistence type="inferred from homology"/>
<dbReference type="PANTHER" id="PTHR43528">
    <property type="entry name" value="ALPHA-KETOGLUTARATE PERMEASE"/>
    <property type="match status" value="1"/>
</dbReference>
<accession>A0ABT0XC45</accession>
<dbReference type="SUPFAM" id="SSF103473">
    <property type="entry name" value="MFS general substrate transporter"/>
    <property type="match status" value="1"/>
</dbReference>
<evidence type="ECO:0000259" key="10">
    <source>
        <dbReference type="PROSITE" id="PS50850"/>
    </source>
</evidence>